<evidence type="ECO:0000313" key="3">
    <source>
        <dbReference type="Proteomes" id="UP001355056"/>
    </source>
</evidence>
<protein>
    <submittedName>
        <fullName evidence="2">Type IV pilus biogenesis/stability protein PilW</fullName>
    </submittedName>
</protein>
<dbReference type="PANTHER" id="PTHR12558">
    <property type="entry name" value="CELL DIVISION CYCLE 16,23,27"/>
    <property type="match status" value="1"/>
</dbReference>
<sequence length="283" mass="30394">MRPLDRGRKVPPASGLAWLVGLMVVTALAGCSRLSFIKPDYTRNDFRRTAPELDIATDRRDKDSVAARLAVQQGQLALSRGDLDAARRAAELALDTNPDSAAAHTLRGVVAAREGEVDLAGDHYRRAVELAPHIGGMHNNYATWLCANGRADESLAWFERAIADRNYRTPAVALGNAGACAGQAGQDERAGRYLQAALEFDPENPVALAAMAEHEFRAGRAFHARAFSQRRLAVAPPNAAVLLLASQIEQKLGDKEAAAGYVQRLRAEFPDTSGSGTGDDGKR</sequence>
<feature type="repeat" description="TPR" evidence="1">
    <location>
        <begin position="171"/>
        <end position="204"/>
    </location>
</feature>
<dbReference type="Proteomes" id="UP001355056">
    <property type="component" value="Unassembled WGS sequence"/>
</dbReference>
<reference evidence="2 3" key="1">
    <citation type="journal article" date="2016" name="Int. J. Syst. Evol. Microbiol.">
        <title>Lysobacter erysipheiresistens sp. nov., an antagonist of powdery mildew, isolated from tobacco-cultivated soil.</title>
        <authorList>
            <person name="Xie B."/>
            <person name="Li T."/>
            <person name="Lin X."/>
            <person name="Wang C.J."/>
            <person name="Chen Y.J."/>
            <person name="Liu W.J."/>
            <person name="Zhao Z.W."/>
        </authorList>
    </citation>
    <scope>NUCLEOTIDE SEQUENCE [LARGE SCALE GENOMIC DNA]</scope>
    <source>
        <strain evidence="2 3">RS-LYSO-3</strain>
    </source>
</reference>
<evidence type="ECO:0000256" key="1">
    <source>
        <dbReference type="PROSITE-ProRule" id="PRU00339"/>
    </source>
</evidence>
<dbReference type="Pfam" id="PF13174">
    <property type="entry name" value="TPR_6"/>
    <property type="match status" value="1"/>
</dbReference>
<dbReference type="NCBIfam" id="TIGR02521">
    <property type="entry name" value="type_IV_pilW"/>
    <property type="match status" value="1"/>
</dbReference>
<comment type="caution">
    <text evidence="2">The sequence shown here is derived from an EMBL/GenBank/DDBJ whole genome shotgun (WGS) entry which is preliminary data.</text>
</comment>
<dbReference type="PROSITE" id="PS50005">
    <property type="entry name" value="TPR"/>
    <property type="match status" value="2"/>
</dbReference>
<dbReference type="PANTHER" id="PTHR12558:SF33">
    <property type="entry name" value="BLL7664 PROTEIN"/>
    <property type="match status" value="1"/>
</dbReference>
<gene>
    <name evidence="2" type="primary">pilW</name>
    <name evidence="2" type="ORF">SNE34_02965</name>
</gene>
<dbReference type="InterPro" id="IPR013360">
    <property type="entry name" value="Pilus_4_PilW"/>
</dbReference>
<accession>A0ABU7YVL5</accession>
<name>A0ABU7YVL5_9GAMM</name>
<feature type="repeat" description="TPR" evidence="1">
    <location>
        <begin position="101"/>
        <end position="134"/>
    </location>
</feature>
<dbReference type="Pfam" id="PF13432">
    <property type="entry name" value="TPR_16"/>
    <property type="match status" value="1"/>
</dbReference>
<keyword evidence="1" id="KW-0802">TPR repeat</keyword>
<dbReference type="InterPro" id="IPR019734">
    <property type="entry name" value="TPR_rpt"/>
</dbReference>
<dbReference type="InterPro" id="IPR011990">
    <property type="entry name" value="TPR-like_helical_dom_sf"/>
</dbReference>
<evidence type="ECO:0000313" key="2">
    <source>
        <dbReference type="EMBL" id="MEG3182972.1"/>
    </source>
</evidence>
<keyword evidence="3" id="KW-1185">Reference proteome</keyword>
<dbReference type="RefSeq" id="WP_332614529.1">
    <property type="nucleotide sequence ID" value="NZ_JAXGFP010000001.1"/>
</dbReference>
<dbReference type="SUPFAM" id="SSF48452">
    <property type="entry name" value="TPR-like"/>
    <property type="match status" value="1"/>
</dbReference>
<proteinExistence type="predicted"/>
<organism evidence="2 3">
    <name type="scientific">Novilysobacter erysipheiresistens</name>
    <dbReference type="NCBI Taxonomy" id="1749332"/>
    <lineage>
        <taxon>Bacteria</taxon>
        <taxon>Pseudomonadati</taxon>
        <taxon>Pseudomonadota</taxon>
        <taxon>Gammaproteobacteria</taxon>
        <taxon>Lysobacterales</taxon>
        <taxon>Lysobacteraceae</taxon>
        <taxon>Novilysobacter</taxon>
    </lineage>
</organism>
<dbReference type="PROSITE" id="PS51257">
    <property type="entry name" value="PROKAR_LIPOPROTEIN"/>
    <property type="match status" value="1"/>
</dbReference>
<dbReference type="Gene3D" id="1.25.40.10">
    <property type="entry name" value="Tetratricopeptide repeat domain"/>
    <property type="match status" value="1"/>
</dbReference>
<dbReference type="SMART" id="SM00028">
    <property type="entry name" value="TPR"/>
    <property type="match status" value="3"/>
</dbReference>
<dbReference type="EMBL" id="JAXGFP010000001">
    <property type="protein sequence ID" value="MEG3182972.1"/>
    <property type="molecule type" value="Genomic_DNA"/>
</dbReference>